<evidence type="ECO:0000259" key="1">
    <source>
        <dbReference type="PROSITE" id="PS50104"/>
    </source>
</evidence>
<proteinExistence type="predicted"/>
<dbReference type="SUPFAM" id="SSF52200">
    <property type="entry name" value="Toll/Interleukin receptor TIR domain"/>
    <property type="match status" value="1"/>
</dbReference>
<sequence length="449" mass="51649">MELTSCCKKTEVGMDSVKEIIVNIEKILEQKGYGADRQLEEAISQINVRLRDLNAFSGTQPLSLRRAEYEKDIENRCDIFLSVVKESAQNLNAQQRRDLFPALNDLARRWLGQRINAHQKELDALAARLGVHGPKIQDSICNRVFAYIDAELQRFSEISKTPTVKFSTTLGDGTTKTIELPAPSSMKAIRFVTLLPGDIATEQDLVETTLKMFNGPEVEVGYYTEYQQPIDKPLEEAIKRGDILVLKEENYYYKHSRHERVFIQISPLIPGSEDIPEWKKELEKTTPFVKRTISLSERKKRELEIYQKIEMEEFIREQRKVAKNSYEVFLSYSEKDSSIANTIRDELQQEDARVFMAQKSLEPGDDFAEKIKLALRGSAEVWVIMSPNSLNSEWVATEWGAAWILDKKIIPILHRCDVSQIPERLRRFHCVDTLNVGAMIKERFTAAKD</sequence>
<dbReference type="Pfam" id="PF13676">
    <property type="entry name" value="TIR_2"/>
    <property type="match status" value="1"/>
</dbReference>
<dbReference type="Proteomes" id="UP000001933">
    <property type="component" value="Chromosome"/>
</dbReference>
<dbReference type="InParanoid" id="Q2LV14"/>
<dbReference type="KEGG" id="sat:SYN_00503"/>
<dbReference type="HOGENOM" id="CLU_609598_0_0_7"/>
<accession>Q2LV14</accession>
<dbReference type="STRING" id="56780.SYN_00503"/>
<feature type="domain" description="TIR" evidence="1">
    <location>
        <begin position="324"/>
        <end position="449"/>
    </location>
</feature>
<evidence type="ECO:0000313" key="2">
    <source>
        <dbReference type="EMBL" id="ABC77924.1"/>
    </source>
</evidence>
<dbReference type="AlphaFoldDB" id="Q2LV14"/>
<dbReference type="eggNOG" id="COG2319">
    <property type="taxonomic scope" value="Bacteria"/>
</dbReference>
<name>Q2LV14_SYNAS</name>
<reference evidence="2 3" key="1">
    <citation type="journal article" date="2007" name="Proc. Natl. Acad. Sci. U.S.A.">
        <title>The genome of Syntrophus aciditrophicus: life at the thermodynamic limit of microbial growth.</title>
        <authorList>
            <person name="McInerney M.J."/>
            <person name="Rohlin L."/>
            <person name="Mouttaki H."/>
            <person name="Kim U."/>
            <person name="Krupp R.S."/>
            <person name="Rios-Hernandez L."/>
            <person name="Sieber J."/>
            <person name="Struchtemeyer C.G."/>
            <person name="Bhattacharyya A."/>
            <person name="Campbell J.W."/>
            <person name="Gunsalus R.P."/>
        </authorList>
    </citation>
    <scope>NUCLEOTIDE SEQUENCE [LARGE SCALE GENOMIC DNA]</scope>
    <source>
        <strain evidence="2 3">SB</strain>
    </source>
</reference>
<dbReference type="EMBL" id="CP000252">
    <property type="protein sequence ID" value="ABC77924.1"/>
    <property type="molecule type" value="Genomic_DNA"/>
</dbReference>
<protein>
    <submittedName>
        <fullName evidence="2">Hypothetical cytosolic protein</fullName>
    </submittedName>
</protein>
<dbReference type="InterPro" id="IPR000157">
    <property type="entry name" value="TIR_dom"/>
</dbReference>
<dbReference type="Gene3D" id="3.40.50.10140">
    <property type="entry name" value="Toll/interleukin-1 receptor homology (TIR) domain"/>
    <property type="match status" value="1"/>
</dbReference>
<gene>
    <name evidence="2" type="ORF">SYN_00503</name>
</gene>
<dbReference type="PROSITE" id="PS50104">
    <property type="entry name" value="TIR"/>
    <property type="match status" value="1"/>
</dbReference>
<dbReference type="InterPro" id="IPR035897">
    <property type="entry name" value="Toll_tir_struct_dom_sf"/>
</dbReference>
<evidence type="ECO:0000313" key="3">
    <source>
        <dbReference type="Proteomes" id="UP000001933"/>
    </source>
</evidence>
<organism evidence="2 3">
    <name type="scientific">Syntrophus aciditrophicus (strain SB)</name>
    <dbReference type="NCBI Taxonomy" id="56780"/>
    <lineage>
        <taxon>Bacteria</taxon>
        <taxon>Pseudomonadati</taxon>
        <taxon>Thermodesulfobacteriota</taxon>
        <taxon>Syntrophia</taxon>
        <taxon>Syntrophales</taxon>
        <taxon>Syntrophaceae</taxon>
        <taxon>Syntrophus</taxon>
    </lineage>
</organism>
<keyword evidence="3" id="KW-1185">Reference proteome</keyword>
<dbReference type="GO" id="GO:0007165">
    <property type="term" value="P:signal transduction"/>
    <property type="evidence" value="ECO:0007669"/>
    <property type="project" value="InterPro"/>
</dbReference>